<keyword evidence="1" id="KW-0533">Nickel</keyword>
<evidence type="ECO:0000256" key="1">
    <source>
        <dbReference type="ARBA" id="ARBA00022596"/>
    </source>
</evidence>
<dbReference type="PANTHER" id="PTHR36566">
    <property type="entry name" value="NICKEL INSERTION PROTEIN-RELATED"/>
    <property type="match status" value="1"/>
</dbReference>
<accession>A0A1I5UF07</accession>
<name>A0A1I5UF07_9FIRM</name>
<keyword evidence="3" id="KW-1185">Reference proteome</keyword>
<dbReference type="Pfam" id="PF01969">
    <property type="entry name" value="Ni_insertion"/>
    <property type="match status" value="1"/>
</dbReference>
<reference evidence="2 3" key="1">
    <citation type="submission" date="2016-10" db="EMBL/GenBank/DDBJ databases">
        <authorList>
            <person name="de Groot N.N."/>
        </authorList>
    </citation>
    <scope>NUCLEOTIDE SEQUENCE [LARGE SCALE GENOMIC DNA]</scope>
    <source>
        <strain evidence="2 3">DSM 20678</strain>
    </source>
</reference>
<evidence type="ECO:0000313" key="2">
    <source>
        <dbReference type="EMBL" id="SFP93835.1"/>
    </source>
</evidence>
<evidence type="ECO:0008006" key="4">
    <source>
        <dbReference type="Google" id="ProtNLM"/>
    </source>
</evidence>
<evidence type="ECO:0000313" key="3">
    <source>
        <dbReference type="Proteomes" id="UP000198577"/>
    </source>
</evidence>
<dbReference type="PANTHER" id="PTHR36566:SF1">
    <property type="entry name" value="PYRIDINIUM-3,5-BISTHIOCARBOXYLIC ACID MONONUCLEOTIDE NICKEL INSERTION PROTEIN"/>
    <property type="match status" value="1"/>
</dbReference>
<dbReference type="Proteomes" id="UP000198577">
    <property type="component" value="Unassembled WGS sequence"/>
</dbReference>
<proteinExistence type="predicted"/>
<gene>
    <name evidence="2" type="ORF">SAMN05444406_1072</name>
</gene>
<sequence length="292" mass="32058">MKILYFDCFSGISGDMTLGALLDLGLDQQAFLNELDKLGLKEYDIEIKRSVKKGITGLDVTVRILHSHQKGHGVNHNQHVHDVHHKEEAAEEFSQMEIDEVHQHSHVHSHTHVHSHNGGGVQRNFREIKELIENSALSQSVKDTALKIFEKLAMAEGKIHGIPCDQVHFHEVGAVDSIVDIVGTAICIDMLKPDIIMASPVNVGGGFVKCQHGIFPVPAPATLELLKGIPVYSKNAQGELVTPTGAAILSALCSEFVDFPSMVIEKIGYGLGKRDYKVPNCLRVCWGEALKK</sequence>
<dbReference type="EMBL" id="FOXR01000007">
    <property type="protein sequence ID" value="SFP93835.1"/>
    <property type="molecule type" value="Genomic_DNA"/>
</dbReference>
<dbReference type="RefSeq" id="WP_278292100.1">
    <property type="nucleotide sequence ID" value="NZ_FOXR01000007.1"/>
</dbReference>
<dbReference type="InterPro" id="IPR002822">
    <property type="entry name" value="Ni_insertion"/>
</dbReference>
<dbReference type="STRING" id="937334.SAMN05444406_1072"/>
<protein>
    <recommendedName>
        <fullName evidence="4">TIGR00299 family protein</fullName>
    </recommendedName>
</protein>
<dbReference type="AlphaFoldDB" id="A0A1I5UF07"/>
<organism evidence="2 3">
    <name type="scientific">Caldicoprobacter faecalis</name>
    <dbReference type="NCBI Taxonomy" id="937334"/>
    <lineage>
        <taxon>Bacteria</taxon>
        <taxon>Bacillati</taxon>
        <taxon>Bacillota</taxon>
        <taxon>Clostridia</taxon>
        <taxon>Caldicoprobacterales</taxon>
        <taxon>Caldicoprobacteraceae</taxon>
        <taxon>Caldicoprobacter</taxon>
    </lineage>
</organism>